<protein>
    <recommendedName>
        <fullName evidence="6">DUF4231 domain-containing protein</fullName>
    </recommendedName>
</protein>
<dbReference type="NCBIfam" id="NF033610">
    <property type="entry name" value="SLATT_3"/>
    <property type="match status" value="1"/>
</dbReference>
<dbReference type="NCBIfam" id="NF033634">
    <property type="entry name" value="SLATT_1"/>
    <property type="match status" value="1"/>
</dbReference>
<keyword evidence="5" id="KW-1185">Reference proteome</keyword>
<dbReference type="Pfam" id="PF18181">
    <property type="entry name" value="SLATT_1"/>
    <property type="match status" value="1"/>
</dbReference>
<evidence type="ECO:0000313" key="4">
    <source>
        <dbReference type="EMBL" id="CAH0533233.1"/>
    </source>
</evidence>
<feature type="domain" description="SMODS and SLOG-associating 2TM effector" evidence="3">
    <location>
        <begin position="9"/>
        <end position="158"/>
    </location>
</feature>
<feature type="transmembrane region" description="Helical" evidence="1">
    <location>
        <begin position="25"/>
        <end position="46"/>
    </location>
</feature>
<gene>
    <name evidence="4" type="ORF">VST7929_01097</name>
</gene>
<reference evidence="4" key="1">
    <citation type="submission" date="2021-11" db="EMBL/GenBank/DDBJ databases">
        <authorList>
            <person name="Rodrigo-Torres L."/>
            <person name="Arahal R. D."/>
            <person name="Lucena T."/>
        </authorList>
    </citation>
    <scope>NUCLEOTIDE SEQUENCE</scope>
    <source>
        <strain evidence="4">CECT 7929</strain>
    </source>
</reference>
<dbReference type="Proteomes" id="UP000838672">
    <property type="component" value="Unassembled WGS sequence"/>
</dbReference>
<proteinExistence type="predicted"/>
<keyword evidence="1" id="KW-1133">Transmembrane helix</keyword>
<evidence type="ECO:0000256" key="1">
    <source>
        <dbReference type="SAM" id="Phobius"/>
    </source>
</evidence>
<dbReference type="InterPro" id="IPR040884">
    <property type="entry name" value="SLATT_1"/>
</dbReference>
<evidence type="ECO:0000259" key="2">
    <source>
        <dbReference type="Pfam" id="PF18181"/>
    </source>
</evidence>
<evidence type="ECO:0008006" key="6">
    <source>
        <dbReference type="Google" id="ProtNLM"/>
    </source>
</evidence>
<feature type="transmembrane region" description="Helical" evidence="1">
    <location>
        <begin position="52"/>
        <end position="71"/>
    </location>
</feature>
<evidence type="ECO:0000259" key="3">
    <source>
        <dbReference type="Pfam" id="PF18184"/>
    </source>
</evidence>
<sequence>MQVQEDSLPGLYQSANKASLYAQNIYYLCLSFYLGILVIAAAVSFFVPVNTYGAVVSALLFFVTLGILIYLKTYKPDDTWYNGRAVAESVKTLSWKWMMKAEPFHEDNSSEVNFINDLKNVLKQNQSLSTILNSSEGAKEPITDMMRTIRSLSFDSRKTLYKNQRIDDQADWYSKKATFNKKRASRWFRIAVLLHSAAIIMLIFRVYDSSQSLPVAVIATAASAVLTWIQAKKHNELSSSYSLAAHEIGFIKSEWKSITERDFSDFVINTENAFSREHTQWIARKVDT</sequence>
<dbReference type="Pfam" id="PF18184">
    <property type="entry name" value="SLATT_3"/>
    <property type="match status" value="1"/>
</dbReference>
<feature type="transmembrane region" description="Helical" evidence="1">
    <location>
        <begin position="213"/>
        <end position="231"/>
    </location>
</feature>
<accession>A0ABN8DTT2</accession>
<keyword evidence="1" id="KW-0472">Membrane</keyword>
<dbReference type="EMBL" id="CAKLDI010000001">
    <property type="protein sequence ID" value="CAH0533233.1"/>
    <property type="molecule type" value="Genomic_DNA"/>
</dbReference>
<feature type="domain" description="SMODS and SLOG-associating 2TM effector" evidence="2">
    <location>
        <begin position="161"/>
        <end position="281"/>
    </location>
</feature>
<name>A0ABN8DTT2_9VIBR</name>
<dbReference type="RefSeq" id="WP_237465549.1">
    <property type="nucleotide sequence ID" value="NZ_CAKLDI010000001.1"/>
</dbReference>
<feature type="transmembrane region" description="Helical" evidence="1">
    <location>
        <begin position="187"/>
        <end position="207"/>
    </location>
</feature>
<keyword evidence="1" id="KW-0812">Transmembrane</keyword>
<dbReference type="InterPro" id="IPR041116">
    <property type="entry name" value="SLATT_3"/>
</dbReference>
<evidence type="ECO:0000313" key="5">
    <source>
        <dbReference type="Proteomes" id="UP000838672"/>
    </source>
</evidence>
<comment type="caution">
    <text evidence="4">The sequence shown here is derived from an EMBL/GenBank/DDBJ whole genome shotgun (WGS) entry which is preliminary data.</text>
</comment>
<organism evidence="4 5">
    <name type="scientific">Vibrio stylophorae</name>
    <dbReference type="NCBI Taxonomy" id="659351"/>
    <lineage>
        <taxon>Bacteria</taxon>
        <taxon>Pseudomonadati</taxon>
        <taxon>Pseudomonadota</taxon>
        <taxon>Gammaproteobacteria</taxon>
        <taxon>Vibrionales</taxon>
        <taxon>Vibrionaceae</taxon>
        <taxon>Vibrio</taxon>
    </lineage>
</organism>